<dbReference type="GO" id="GO:0031023">
    <property type="term" value="P:microtubule organizing center organization"/>
    <property type="evidence" value="ECO:0007669"/>
    <property type="project" value="TreeGrafter"/>
</dbReference>
<dbReference type="GO" id="GO:0051225">
    <property type="term" value="P:spindle assembly"/>
    <property type="evidence" value="ECO:0007669"/>
    <property type="project" value="TreeGrafter"/>
</dbReference>
<dbReference type="Proteomes" id="UP000245320">
    <property type="component" value="Chromosome X"/>
</dbReference>
<proteinExistence type="predicted"/>
<dbReference type="CTD" id="55559"/>
<feature type="coiled-coil region" evidence="1">
    <location>
        <begin position="204"/>
        <end position="231"/>
    </location>
</feature>
<keyword evidence="1" id="KW-0175">Coiled coil</keyword>
<evidence type="ECO:0000313" key="3">
    <source>
        <dbReference type="RefSeq" id="XP_033705070.1"/>
    </source>
</evidence>
<dbReference type="RefSeq" id="XP_033705070.1">
    <property type="nucleotide sequence ID" value="XM_033849179.1"/>
</dbReference>
<evidence type="ECO:0000313" key="2">
    <source>
        <dbReference type="Proteomes" id="UP000245320"/>
    </source>
</evidence>
<dbReference type="GO" id="GO:0070652">
    <property type="term" value="C:HAUS complex"/>
    <property type="evidence" value="ECO:0007669"/>
    <property type="project" value="TreeGrafter"/>
</dbReference>
<dbReference type="InterPro" id="IPR029711">
    <property type="entry name" value="Haus7-like"/>
</dbReference>
<protein>
    <submittedName>
        <fullName evidence="3">HAUS augmin-like complex subunit 7 isoform X5</fullName>
    </submittedName>
</protein>
<dbReference type="GO" id="GO:0051011">
    <property type="term" value="F:microtubule minus-end binding"/>
    <property type="evidence" value="ECO:0007669"/>
    <property type="project" value="TreeGrafter"/>
</dbReference>
<evidence type="ECO:0000256" key="1">
    <source>
        <dbReference type="SAM" id="Coils"/>
    </source>
</evidence>
<keyword evidence="2" id="KW-1185">Reference proteome</keyword>
<name>A0A6J3QRF9_TURTR</name>
<reference evidence="3" key="1">
    <citation type="submission" date="2025-08" db="UniProtKB">
        <authorList>
            <consortium name="RefSeq"/>
        </authorList>
    </citation>
    <scope>IDENTIFICATION</scope>
    <source>
        <tissue evidence="3">Spleen</tissue>
    </source>
</reference>
<organism evidence="2 3">
    <name type="scientific">Tursiops truncatus</name>
    <name type="common">Atlantic bottle-nosed dolphin</name>
    <name type="synonym">Delphinus truncatus</name>
    <dbReference type="NCBI Taxonomy" id="9739"/>
    <lineage>
        <taxon>Eukaryota</taxon>
        <taxon>Metazoa</taxon>
        <taxon>Chordata</taxon>
        <taxon>Craniata</taxon>
        <taxon>Vertebrata</taxon>
        <taxon>Euteleostomi</taxon>
        <taxon>Mammalia</taxon>
        <taxon>Eutheria</taxon>
        <taxon>Laurasiatheria</taxon>
        <taxon>Artiodactyla</taxon>
        <taxon>Whippomorpha</taxon>
        <taxon>Cetacea</taxon>
        <taxon>Odontoceti</taxon>
        <taxon>Delphinidae</taxon>
        <taxon>Tursiops</taxon>
    </lineage>
</organism>
<dbReference type="AlphaFoldDB" id="A0A6J3QRF9"/>
<dbReference type="GeneID" id="101324504"/>
<dbReference type="PANTHER" id="PTHR14352:SF2">
    <property type="entry name" value="HAUS AUGMIN-LIKE COMPLEX SUBUNIT 7"/>
    <property type="match status" value="1"/>
</dbReference>
<dbReference type="PANTHER" id="PTHR14352">
    <property type="entry name" value="HAUS AUGMIN-LIKE COMPLEX SUBUNIT 7"/>
    <property type="match status" value="1"/>
</dbReference>
<gene>
    <name evidence="3" type="primary">HAUS7</name>
</gene>
<sequence length="386" mass="42613">MALLGAGGGCGGYEEEGDDSVFEAAVEVFAKLKDLSCPFLQGLYITEPKTIQELLCSPSKYRLEILEWMYARVCPSWQDRFSSPKGASAEVKIQEMVKLGHELMLCGLDDHELLKGRACAQKQLRFMDQLLDVVRSLTVGGSSCHSVKEHFEDTREKNEALLGEFFLSPHLQMLLSPECDAWPLGVQPLLDKQSNAWQRASPSIESEDDKVAELARQLQESASKLQSLRVECFAQRKQGAAVGGADASTLDQKLRLVISDFRQLIVAFLQVYDDELGDCCQRPGPNLRPCGPIIQAVYQTLTSCSQTDEKKWPHAAALTTSVLTQSPRGWPGMLGLVTVVSTVTMRGTLTCAQGFHDAGLGFLTKKLLDFRTSDRLVLCSFTDRLS</sequence>
<accession>A0A6J3QRF9</accession>